<name>A0A7K5I8V5_CROSL</name>
<accession>A0A7K5I8V5</accession>
<dbReference type="PROSITE" id="PS50835">
    <property type="entry name" value="IG_LIKE"/>
    <property type="match status" value="1"/>
</dbReference>
<evidence type="ECO:0000256" key="1">
    <source>
        <dbReference type="SAM" id="SignalP"/>
    </source>
</evidence>
<reference evidence="3 4" key="1">
    <citation type="submission" date="2019-09" db="EMBL/GenBank/DDBJ databases">
        <title>Bird 10,000 Genomes (B10K) Project - Family phase.</title>
        <authorList>
            <person name="Zhang G."/>
        </authorList>
    </citation>
    <scope>NUCLEOTIDE SEQUENCE [LARGE SCALE GENOMIC DNA]</scope>
    <source>
        <strain evidence="3">B10K-DU-003-44</strain>
        <tissue evidence="3">Muscle</tissue>
    </source>
</reference>
<protein>
    <submittedName>
        <fullName evidence="3">HV741 protein</fullName>
    </submittedName>
</protein>
<proteinExistence type="predicted"/>
<dbReference type="InterPro" id="IPR036179">
    <property type="entry name" value="Ig-like_dom_sf"/>
</dbReference>
<feature type="signal peptide" evidence="1">
    <location>
        <begin position="1"/>
        <end position="16"/>
    </location>
</feature>
<evidence type="ECO:0000313" key="3">
    <source>
        <dbReference type="EMBL" id="NWS78066.1"/>
    </source>
</evidence>
<dbReference type="EMBL" id="VYZB01001167">
    <property type="protein sequence ID" value="NWS78066.1"/>
    <property type="molecule type" value="Genomic_DNA"/>
</dbReference>
<dbReference type="InterPro" id="IPR007110">
    <property type="entry name" value="Ig-like_dom"/>
</dbReference>
<gene>
    <name evidence="3" type="primary">Ighv741</name>
    <name evidence="3" type="ORF">CROSUL_R15125</name>
</gene>
<keyword evidence="4" id="KW-1185">Reference proteome</keyword>
<feature type="non-terminal residue" evidence="3">
    <location>
        <position position="1"/>
    </location>
</feature>
<keyword evidence="1" id="KW-0732">Signal</keyword>
<dbReference type="Proteomes" id="UP000549499">
    <property type="component" value="Unassembled WGS sequence"/>
</dbReference>
<evidence type="ECO:0000313" key="4">
    <source>
        <dbReference type="Proteomes" id="UP000549499"/>
    </source>
</evidence>
<dbReference type="AlphaFoldDB" id="A0A7K5I8V5"/>
<sequence>CWHGPGLLFLPAAVTGQVVLEQSSRELGMQEGDGVILKCHVSGEITSSYYLFWYQQGPHGTLDWIYWPGVAYGEGFQGHFKESVCQSQKGCDL</sequence>
<dbReference type="InterPro" id="IPR013783">
    <property type="entry name" value="Ig-like_fold"/>
</dbReference>
<evidence type="ECO:0000259" key="2">
    <source>
        <dbReference type="PROSITE" id="PS50835"/>
    </source>
</evidence>
<dbReference type="SUPFAM" id="SSF48726">
    <property type="entry name" value="Immunoglobulin"/>
    <property type="match status" value="1"/>
</dbReference>
<feature type="chain" id="PRO_5029859705" evidence="1">
    <location>
        <begin position="17"/>
        <end position="93"/>
    </location>
</feature>
<dbReference type="Gene3D" id="2.60.40.10">
    <property type="entry name" value="Immunoglobulins"/>
    <property type="match status" value="1"/>
</dbReference>
<feature type="domain" description="Ig-like" evidence="2">
    <location>
        <begin position="11"/>
        <end position="57"/>
    </location>
</feature>
<feature type="non-terminal residue" evidence="3">
    <location>
        <position position="93"/>
    </location>
</feature>
<organism evidence="3 4">
    <name type="scientific">Crotophaga sulcirostris</name>
    <name type="common">Groove-billed ani</name>
    <dbReference type="NCBI Taxonomy" id="33598"/>
    <lineage>
        <taxon>Eukaryota</taxon>
        <taxon>Metazoa</taxon>
        <taxon>Chordata</taxon>
        <taxon>Craniata</taxon>
        <taxon>Vertebrata</taxon>
        <taxon>Euteleostomi</taxon>
        <taxon>Archelosauria</taxon>
        <taxon>Archosauria</taxon>
        <taxon>Dinosauria</taxon>
        <taxon>Saurischia</taxon>
        <taxon>Theropoda</taxon>
        <taxon>Coelurosauria</taxon>
        <taxon>Aves</taxon>
        <taxon>Neognathae</taxon>
        <taxon>Neoaves</taxon>
        <taxon>Otidimorphae</taxon>
        <taxon>Cuculiformes</taxon>
        <taxon>Crotophagidae</taxon>
        <taxon>Crotophaga</taxon>
    </lineage>
</organism>
<dbReference type="OrthoDB" id="9945861at2759"/>
<comment type="caution">
    <text evidence="3">The sequence shown here is derived from an EMBL/GenBank/DDBJ whole genome shotgun (WGS) entry which is preliminary data.</text>
</comment>